<dbReference type="Gene3D" id="3.80.10.10">
    <property type="entry name" value="Ribonuclease Inhibitor"/>
    <property type="match status" value="1"/>
</dbReference>
<name>F1T436_9ACTN</name>
<dbReference type="GO" id="GO:0030313">
    <property type="term" value="C:cell envelope"/>
    <property type="evidence" value="ECO:0007669"/>
    <property type="project" value="UniProtKB-SubCell"/>
</dbReference>
<dbReference type="NCBIfam" id="TIGR02543">
    <property type="entry name" value="List_Bact_rpt"/>
    <property type="match status" value="1"/>
</dbReference>
<dbReference type="Gene3D" id="2.60.40.10">
    <property type="entry name" value="Immunoglobulins"/>
    <property type="match status" value="1"/>
</dbReference>
<feature type="chain" id="PRO_5038474735" evidence="3">
    <location>
        <begin position="23"/>
        <end position="631"/>
    </location>
</feature>
<protein>
    <submittedName>
        <fullName evidence="5">Repeat protein</fullName>
    </submittedName>
</protein>
<organism evidence="5 6">
    <name type="scientific">Fannyhessea vaginae DSM 15829</name>
    <dbReference type="NCBI Taxonomy" id="525256"/>
    <lineage>
        <taxon>Bacteria</taxon>
        <taxon>Bacillati</taxon>
        <taxon>Actinomycetota</taxon>
        <taxon>Coriobacteriia</taxon>
        <taxon>Coriobacteriales</taxon>
        <taxon>Atopobiaceae</taxon>
        <taxon>Fannyhessea</taxon>
    </lineage>
</organism>
<keyword evidence="6" id="KW-1185">Reference proteome</keyword>
<feature type="region of interest" description="Disordered" evidence="2">
    <location>
        <begin position="565"/>
        <end position="594"/>
    </location>
</feature>
<dbReference type="Pfam" id="PF07523">
    <property type="entry name" value="Big_3"/>
    <property type="match status" value="1"/>
</dbReference>
<feature type="region of interest" description="Disordered" evidence="2">
    <location>
        <begin position="43"/>
        <end position="109"/>
    </location>
</feature>
<dbReference type="GeneID" id="93210042"/>
<comment type="subcellular location">
    <subcellularLocation>
        <location evidence="1">Cell envelope</location>
    </subcellularLocation>
</comment>
<dbReference type="Pfam" id="PF13306">
    <property type="entry name" value="LRR_5"/>
    <property type="match status" value="1"/>
</dbReference>
<dbReference type="EMBL" id="ACGK02000001">
    <property type="protein sequence ID" value="EGF23480.1"/>
    <property type="molecule type" value="Genomic_DNA"/>
</dbReference>
<dbReference type="Pfam" id="PF09479">
    <property type="entry name" value="Flg_new"/>
    <property type="match status" value="1"/>
</dbReference>
<proteinExistence type="predicted"/>
<feature type="compositionally biased region" description="Polar residues" evidence="2">
    <location>
        <begin position="43"/>
        <end position="53"/>
    </location>
</feature>
<evidence type="ECO:0000256" key="3">
    <source>
        <dbReference type="SAM" id="SignalP"/>
    </source>
</evidence>
<dbReference type="Proteomes" id="UP000005947">
    <property type="component" value="Unassembled WGS sequence"/>
</dbReference>
<dbReference type="InterPro" id="IPR026906">
    <property type="entry name" value="LRR_5"/>
</dbReference>
<sequence>MKHSKKKSSSLLPVMLSAGVCAVSLGGGIVTSIPTVAYANSVDTQSTPSASSNDTHETARGARSQVQSNHAVNTASKSLTATPSKVALRTVSTDSTPAQPQDDSLTWTKDDFNISADGKMIGGRKDVYHPETGQTVNEYVDGLTAKGKEKLKKNHHIVIPEGIEVIHECAFTGRANKIGNQHEHVDDATYIEGVTLPQSLRIIEYGAFGWNKIKGTLTIPKNVISIHSAAFIANEIEKVVFEGVIDGKGKEHDTDANPYYLAGVGEKAFQGNKISEIVVKENLSKYKLHPSSDPGKSDSVFDNQNPGPFTIEVGQEYKRPIKFTQESAGHTISVMEGFAENGTPTLIAQSSYFKKNADGKYIAVKTGTLDGQCMFYDMLNNNFRVLGISHFTYNIIPKPKIYTVTFVNETDQNYAKVQVQEGKSINDKSVLNQVMPNNPSKVGYTFRGWSTDKTGKDRTKEFSASTPVTGDITVYALYTPAPAVLNAVPSLIVQDKAITEGDSLDLRSLIVSATDPEDGDLKDKVVIADQGGFTNTKPGSYKIVFQITDKGKACVSKTATVTVNKKPAPVPVPPTPQTNSQPEPQHMGKHTPQHFLPKTGDVSSLGMLATLLGASCAIVGTLGKKSFQKRK</sequence>
<accession>F1T436</accession>
<dbReference type="Gene3D" id="2.60.40.4270">
    <property type="entry name" value="Listeria-Bacteroides repeat domain"/>
    <property type="match status" value="1"/>
</dbReference>
<reference evidence="5 6" key="1">
    <citation type="submission" date="2011-02" db="EMBL/GenBank/DDBJ databases">
        <authorList>
            <person name="Muzny D."/>
            <person name="Qin X."/>
            <person name="Buhay C."/>
            <person name="Dugan-Rocha S."/>
            <person name="Ding Y."/>
            <person name="Chen G."/>
            <person name="Hawes A."/>
            <person name="Holder M."/>
            <person name="Jhangiani S."/>
            <person name="Johnson A."/>
            <person name="Khan Z."/>
            <person name="Li Z."/>
            <person name="Liu W."/>
            <person name="Liu X."/>
            <person name="Perez L."/>
            <person name="Shen H."/>
            <person name="Wang Q."/>
            <person name="Watt J."/>
            <person name="Xi L."/>
            <person name="Xin Y."/>
            <person name="Zhou J."/>
            <person name="Deng J."/>
            <person name="Jiang H."/>
            <person name="Liu Y."/>
            <person name="Qu J."/>
            <person name="Song X.-Z."/>
            <person name="Zhang L."/>
            <person name="Villasana D."/>
            <person name="Johnson A."/>
            <person name="Liu J."/>
            <person name="Liyanage D."/>
            <person name="Lorensuhewa L."/>
            <person name="Robinson T."/>
            <person name="Song A."/>
            <person name="Song B.-B."/>
            <person name="Dinh H."/>
            <person name="Thornton R."/>
            <person name="Coyle M."/>
            <person name="Francisco L."/>
            <person name="Jackson L."/>
            <person name="Javaid M."/>
            <person name="Korchina V."/>
            <person name="Kovar C."/>
            <person name="Mata R."/>
            <person name="Mathew T."/>
            <person name="Ngo R."/>
            <person name="Nguyen L."/>
            <person name="Nguyen N."/>
            <person name="Okwuonu G."/>
            <person name="Ongeri F."/>
            <person name="Pham C."/>
            <person name="Simmons D."/>
            <person name="Wilczek-Boney K."/>
            <person name="Hale W."/>
            <person name="Jakkamsetti A."/>
            <person name="Pham P."/>
            <person name="Ruth R."/>
            <person name="San Lucas F."/>
            <person name="Warren J."/>
            <person name="Zhang J."/>
            <person name="Zhao Z."/>
            <person name="Zhou C."/>
            <person name="Zhu D."/>
            <person name="Lee S."/>
            <person name="Bess C."/>
            <person name="Blankenburg K."/>
            <person name="Forbes L."/>
            <person name="Fu Q."/>
            <person name="Gubbala S."/>
            <person name="Hirani K."/>
            <person name="Jayaseelan J.C."/>
            <person name="Lara F."/>
            <person name="Munidasa M."/>
            <person name="Palculict T."/>
            <person name="Patil S."/>
            <person name="Pu L.-L."/>
            <person name="Saada N."/>
            <person name="Tang L."/>
            <person name="Weissenberger G."/>
            <person name="Zhu Y."/>
            <person name="Hemphill L."/>
            <person name="Shang Y."/>
            <person name="Youmans B."/>
            <person name="Ayvaz T."/>
            <person name="Ross M."/>
            <person name="Santibanez J."/>
            <person name="Aqrawi P."/>
            <person name="Gross S."/>
            <person name="Joshi V."/>
            <person name="Fowler G."/>
            <person name="Nazareth L."/>
            <person name="Reid J."/>
            <person name="Worley K."/>
            <person name="Petrosino J."/>
            <person name="Highlander S."/>
            <person name="Gibbs R."/>
        </authorList>
    </citation>
    <scope>NUCLEOTIDE SEQUENCE [LARGE SCALE GENOMIC DNA]</scope>
    <source>
        <strain evidence="5 6">DSM 15829</strain>
    </source>
</reference>
<dbReference type="InterPro" id="IPR013378">
    <property type="entry name" value="InlB-like_B-rpt"/>
</dbReference>
<evidence type="ECO:0000259" key="4">
    <source>
        <dbReference type="Pfam" id="PF07523"/>
    </source>
</evidence>
<gene>
    <name evidence="5" type="ORF">HMPREF0091_10427</name>
</gene>
<evidence type="ECO:0000256" key="2">
    <source>
        <dbReference type="SAM" id="MobiDB-lite"/>
    </source>
</evidence>
<keyword evidence="3" id="KW-0732">Signal</keyword>
<feature type="domain" description="Ig-like" evidence="4">
    <location>
        <begin position="493"/>
        <end position="563"/>
    </location>
</feature>
<evidence type="ECO:0000313" key="5">
    <source>
        <dbReference type="EMBL" id="EGF23480.1"/>
    </source>
</evidence>
<dbReference type="RefSeq" id="WP_006302577.1">
    <property type="nucleotide sequence ID" value="NZ_ACGK02000001.1"/>
</dbReference>
<dbReference type="InterPro" id="IPR042229">
    <property type="entry name" value="Listeria/Bacterioides_rpt_sf"/>
</dbReference>
<dbReference type="GO" id="GO:0005975">
    <property type="term" value="P:carbohydrate metabolic process"/>
    <property type="evidence" value="ECO:0007669"/>
    <property type="project" value="UniProtKB-ARBA"/>
</dbReference>
<feature type="compositionally biased region" description="Polar residues" evidence="2">
    <location>
        <begin position="64"/>
        <end position="83"/>
    </location>
</feature>
<dbReference type="InterPro" id="IPR022038">
    <property type="entry name" value="Ig-like_bact"/>
</dbReference>
<dbReference type="AlphaFoldDB" id="F1T436"/>
<dbReference type="OrthoDB" id="3243321at2"/>
<dbReference type="InterPro" id="IPR013783">
    <property type="entry name" value="Ig-like_fold"/>
</dbReference>
<evidence type="ECO:0000256" key="1">
    <source>
        <dbReference type="ARBA" id="ARBA00004196"/>
    </source>
</evidence>
<feature type="compositionally biased region" description="Polar residues" evidence="2">
    <location>
        <begin position="90"/>
        <end position="107"/>
    </location>
</feature>
<dbReference type="InterPro" id="IPR032675">
    <property type="entry name" value="LRR_dom_sf"/>
</dbReference>
<evidence type="ECO:0000313" key="6">
    <source>
        <dbReference type="Proteomes" id="UP000005947"/>
    </source>
</evidence>
<feature type="signal peptide" evidence="3">
    <location>
        <begin position="1"/>
        <end position="22"/>
    </location>
</feature>
<comment type="caution">
    <text evidence="5">The sequence shown here is derived from an EMBL/GenBank/DDBJ whole genome shotgun (WGS) entry which is preliminary data.</text>
</comment>